<dbReference type="InterPro" id="IPR036236">
    <property type="entry name" value="Znf_C2H2_sf"/>
</dbReference>
<dbReference type="AlphaFoldDB" id="E2AEW4"/>
<dbReference type="InterPro" id="IPR013087">
    <property type="entry name" value="Znf_C2H2_type"/>
</dbReference>
<evidence type="ECO:0000256" key="4">
    <source>
        <dbReference type="ARBA" id="ARBA00022833"/>
    </source>
</evidence>
<keyword evidence="10" id="KW-1185">Reference proteome</keyword>
<name>E2AEW4_CAMFO</name>
<keyword evidence="4" id="KW-0862">Zinc</keyword>
<accession>E2AEW4</accession>
<feature type="domain" description="C2H2-type" evidence="8">
    <location>
        <begin position="141"/>
        <end position="169"/>
    </location>
</feature>
<evidence type="ECO:0000313" key="10">
    <source>
        <dbReference type="Proteomes" id="UP000000311"/>
    </source>
</evidence>
<dbReference type="SMART" id="SM00355">
    <property type="entry name" value="ZnF_C2H2"/>
    <property type="match status" value="13"/>
</dbReference>
<feature type="compositionally biased region" description="Polar residues" evidence="7">
    <location>
        <begin position="360"/>
        <end position="373"/>
    </location>
</feature>
<dbReference type="GO" id="GO:0008270">
    <property type="term" value="F:zinc ion binding"/>
    <property type="evidence" value="ECO:0007669"/>
    <property type="project" value="UniProtKB-KW"/>
</dbReference>
<feature type="domain" description="C2H2-type" evidence="8">
    <location>
        <begin position="594"/>
        <end position="622"/>
    </location>
</feature>
<feature type="domain" description="C2H2-type" evidence="8">
    <location>
        <begin position="8"/>
        <end position="35"/>
    </location>
</feature>
<evidence type="ECO:0000259" key="8">
    <source>
        <dbReference type="PROSITE" id="PS50157"/>
    </source>
</evidence>
<evidence type="ECO:0000256" key="6">
    <source>
        <dbReference type="PROSITE-ProRule" id="PRU00042"/>
    </source>
</evidence>
<dbReference type="EMBL" id="GL438951">
    <property type="protein sequence ID" value="EFN68048.1"/>
    <property type="molecule type" value="Genomic_DNA"/>
</dbReference>
<keyword evidence="2" id="KW-0677">Repeat</keyword>
<dbReference type="GO" id="GO:0005634">
    <property type="term" value="C:nucleus"/>
    <property type="evidence" value="ECO:0007669"/>
    <property type="project" value="TreeGrafter"/>
</dbReference>
<feature type="region of interest" description="Disordered" evidence="7">
    <location>
        <begin position="360"/>
        <end position="380"/>
    </location>
</feature>
<keyword evidence="5" id="KW-0539">Nucleus</keyword>
<feature type="domain" description="C2H2-type" evidence="8">
    <location>
        <begin position="389"/>
        <end position="416"/>
    </location>
</feature>
<evidence type="ECO:0000256" key="2">
    <source>
        <dbReference type="ARBA" id="ARBA00022737"/>
    </source>
</evidence>
<feature type="domain" description="C2H2-type" evidence="8">
    <location>
        <begin position="246"/>
        <end position="274"/>
    </location>
</feature>
<dbReference type="Gene3D" id="3.30.160.60">
    <property type="entry name" value="Classic Zinc Finger"/>
    <property type="match status" value="7"/>
</dbReference>
<dbReference type="PANTHER" id="PTHR24393">
    <property type="entry name" value="ZINC FINGER PROTEIN"/>
    <property type="match status" value="1"/>
</dbReference>
<evidence type="ECO:0000256" key="1">
    <source>
        <dbReference type="ARBA" id="ARBA00022723"/>
    </source>
</evidence>
<organism evidence="10">
    <name type="scientific">Camponotus floridanus</name>
    <name type="common">Florida carpenter ant</name>
    <dbReference type="NCBI Taxonomy" id="104421"/>
    <lineage>
        <taxon>Eukaryota</taxon>
        <taxon>Metazoa</taxon>
        <taxon>Ecdysozoa</taxon>
        <taxon>Arthropoda</taxon>
        <taxon>Hexapoda</taxon>
        <taxon>Insecta</taxon>
        <taxon>Pterygota</taxon>
        <taxon>Neoptera</taxon>
        <taxon>Endopterygota</taxon>
        <taxon>Hymenoptera</taxon>
        <taxon>Apocrita</taxon>
        <taxon>Aculeata</taxon>
        <taxon>Formicoidea</taxon>
        <taxon>Formicidae</taxon>
        <taxon>Formicinae</taxon>
        <taxon>Camponotus</taxon>
    </lineage>
</organism>
<dbReference type="OMA" id="TKCPYRA"/>
<feature type="domain" description="C2H2-type" evidence="8">
    <location>
        <begin position="744"/>
        <end position="772"/>
    </location>
</feature>
<proteinExistence type="predicted"/>
<protein>
    <submittedName>
        <fullName evidence="9">Gastrula zinc finger protein xFG20-1</fullName>
    </submittedName>
</protein>
<evidence type="ECO:0000256" key="7">
    <source>
        <dbReference type="SAM" id="MobiDB-lite"/>
    </source>
</evidence>
<evidence type="ECO:0000313" key="9">
    <source>
        <dbReference type="EMBL" id="EFN68048.1"/>
    </source>
</evidence>
<dbReference type="SUPFAM" id="SSF57667">
    <property type="entry name" value="beta-beta-alpha zinc fingers"/>
    <property type="match status" value="4"/>
</dbReference>
<dbReference type="GO" id="GO:0001228">
    <property type="term" value="F:DNA-binding transcription activator activity, RNA polymerase II-specific"/>
    <property type="evidence" value="ECO:0007669"/>
    <property type="project" value="TreeGrafter"/>
</dbReference>
<dbReference type="PANTHER" id="PTHR24393:SF34">
    <property type="entry name" value="PR_SET DOMAIN 13"/>
    <property type="match status" value="1"/>
</dbReference>
<feature type="domain" description="C2H2-type" evidence="8">
    <location>
        <begin position="565"/>
        <end position="592"/>
    </location>
</feature>
<evidence type="ECO:0000256" key="5">
    <source>
        <dbReference type="ARBA" id="ARBA00023242"/>
    </source>
</evidence>
<dbReference type="InParanoid" id="E2AEW4"/>
<keyword evidence="1" id="KW-0479">Metal-binding</keyword>
<dbReference type="GO" id="GO:0000978">
    <property type="term" value="F:RNA polymerase II cis-regulatory region sequence-specific DNA binding"/>
    <property type="evidence" value="ECO:0007669"/>
    <property type="project" value="TreeGrafter"/>
</dbReference>
<sequence length="836" mass="97618">MSNRSVQFPCANCGRVYSKKASLMTHQKYECGQPPRFKCPYCDLLSKKTSNINREDKRERSDFPLSELHERVLETEGSTGTSDLRVRSTTKIPVSLLQKSFNQENPPAKFICPNSNCNSVFNRKNNLSSHMKNECGKPPSFFCAYCGYCSKKKSNVSAHIKRKHEGHDETNSLDLRFFHFKFVDVTQGYVFPPYPTITTVTTASTMTTKKKASEKKYPCTKCSSAFSHKGGLTYHQTYECGQEARFKCPYCDYRTKHSSNTRRHVRNSHSDQKVYVVDLGKQKQQQQQRDSLDQRHRFGRSASFLVSKNELPKKLVHVSKEDPSPVEAQLGRTVEIEVLFPLLLIYSIVRDYEEYRDKYSSASAQRRSANPQSVRRHPQHPRQVCKQVYLCPKCGRSFNWRYNLQHHLKFACGQSPRFNCPYCSFRTKHTSNVRAHVRRKHPDREVYVVDILSWQEDDAFKSVLRHTQKSYNRSRGYRSDERFPCANCNSVFSMKQNLNYHLRIECGQPPSFNCPYCIYRTRHPSNVRAHKEFKQTRPAVTQRYYTQLAQCIYNPDDARRQNKSYPCHKCGNVFTRKNNLYNHLKFQCGQLPRFNCPYCSYRTKHSSNVRSHVRRIHPDQRVYVLDMRIKQDINPCYIRLSPISSDNRITRRSLSSHKKKKNMCIYGCGITFIRQSEMKKHRYKCPQAPFYKCPLCNYWSKWSSNKKTSKYDVNPCYIWPSLNPPKCSGLPQQHRVKTSTRKKFICVNNCGSSFTHRTALTRHLRYECQQDPRFKCSFCDFRSRWSSNALILATFGFLQFRRDTAGCLNIASKYRLATESSFVSTIAGARLPIAVP</sequence>
<dbReference type="Proteomes" id="UP000000311">
    <property type="component" value="Unassembled WGS sequence"/>
</dbReference>
<dbReference type="PROSITE" id="PS50157">
    <property type="entry name" value="ZINC_FINGER_C2H2_2"/>
    <property type="match status" value="10"/>
</dbReference>
<feature type="domain" description="C2H2-type" evidence="8">
    <location>
        <begin position="110"/>
        <end position="139"/>
    </location>
</feature>
<feature type="domain" description="C2H2-type" evidence="8">
    <location>
        <begin position="217"/>
        <end position="244"/>
    </location>
</feature>
<reference evidence="9 10" key="1">
    <citation type="journal article" date="2010" name="Science">
        <title>Genomic comparison of the ants Camponotus floridanus and Harpegnathos saltator.</title>
        <authorList>
            <person name="Bonasio R."/>
            <person name="Zhang G."/>
            <person name="Ye C."/>
            <person name="Mutti N.S."/>
            <person name="Fang X."/>
            <person name="Qin N."/>
            <person name="Donahue G."/>
            <person name="Yang P."/>
            <person name="Li Q."/>
            <person name="Li C."/>
            <person name="Zhang P."/>
            <person name="Huang Z."/>
            <person name="Berger S.L."/>
            <person name="Reinberg D."/>
            <person name="Wang J."/>
            <person name="Liebig J."/>
        </authorList>
    </citation>
    <scope>NUCLEOTIDE SEQUENCE [LARGE SCALE GENOMIC DNA]</scope>
    <source>
        <strain evidence="10">C129</strain>
    </source>
</reference>
<gene>
    <name evidence="9" type="ORF">EAG_06760</name>
</gene>
<keyword evidence="3 6" id="KW-0863">Zinc-finger</keyword>
<dbReference type="Pfam" id="PF00096">
    <property type="entry name" value="zf-C2H2"/>
    <property type="match status" value="2"/>
</dbReference>
<feature type="domain" description="C2H2-type" evidence="8">
    <location>
        <begin position="483"/>
        <end position="510"/>
    </location>
</feature>
<dbReference type="OrthoDB" id="407106at2759"/>
<evidence type="ECO:0000256" key="3">
    <source>
        <dbReference type="ARBA" id="ARBA00022771"/>
    </source>
</evidence>